<dbReference type="RefSeq" id="WP_256208513.1">
    <property type="nucleotide sequence ID" value="NZ_FOVJ01000003.1"/>
</dbReference>
<dbReference type="EMBL" id="FOVJ01000003">
    <property type="protein sequence ID" value="SFN77573.1"/>
    <property type="molecule type" value="Genomic_DNA"/>
</dbReference>
<reference evidence="2" key="1">
    <citation type="submission" date="2016-10" db="EMBL/GenBank/DDBJ databases">
        <authorList>
            <person name="Varghese N."/>
        </authorList>
    </citation>
    <scope>NUCLEOTIDE SEQUENCE [LARGE SCALE GENOMIC DNA]</scope>
    <source>
        <strain evidence="2">Nsp8</strain>
    </source>
</reference>
<keyword evidence="2" id="KW-1185">Reference proteome</keyword>
<protein>
    <submittedName>
        <fullName evidence="1">Uncharacterized protein</fullName>
    </submittedName>
</protein>
<proteinExistence type="predicted"/>
<name>A0A1I5BSE7_9PROT</name>
<dbReference type="AlphaFoldDB" id="A0A1I5BSE7"/>
<dbReference type="Proteomes" id="UP000183107">
    <property type="component" value="Unassembled WGS sequence"/>
</dbReference>
<evidence type="ECO:0000313" key="2">
    <source>
        <dbReference type="Proteomes" id="UP000183107"/>
    </source>
</evidence>
<evidence type="ECO:0000313" key="1">
    <source>
        <dbReference type="EMBL" id="SFN77573.1"/>
    </source>
</evidence>
<accession>A0A1I5BSE7</accession>
<sequence length="43" mass="4441">MAPSNSYVDASFIASLNYQGEVKANVLSSMRSSSGASNMALSP</sequence>
<gene>
    <name evidence="1" type="ORF">SAMN05216386_1795</name>
</gene>
<organism evidence="1 2">
    <name type="scientific">Nitrosospira briensis</name>
    <dbReference type="NCBI Taxonomy" id="35799"/>
    <lineage>
        <taxon>Bacteria</taxon>
        <taxon>Pseudomonadati</taxon>
        <taxon>Pseudomonadota</taxon>
        <taxon>Betaproteobacteria</taxon>
        <taxon>Nitrosomonadales</taxon>
        <taxon>Nitrosomonadaceae</taxon>
        <taxon>Nitrosospira</taxon>
    </lineage>
</organism>